<dbReference type="EMBL" id="LYDR01000154">
    <property type="protein sequence ID" value="ODA28214.1"/>
    <property type="molecule type" value="Genomic_DNA"/>
</dbReference>
<dbReference type="OrthoDB" id="9758751at2"/>
<organism evidence="3 4">
    <name type="scientific">Planctopirus hydrillae</name>
    <dbReference type="NCBI Taxonomy" id="1841610"/>
    <lineage>
        <taxon>Bacteria</taxon>
        <taxon>Pseudomonadati</taxon>
        <taxon>Planctomycetota</taxon>
        <taxon>Planctomycetia</taxon>
        <taxon>Planctomycetales</taxon>
        <taxon>Planctomycetaceae</taxon>
        <taxon>Planctopirus</taxon>
    </lineage>
</organism>
<keyword evidence="4" id="KW-1185">Reference proteome</keyword>
<dbReference type="Proteomes" id="UP000094828">
    <property type="component" value="Unassembled WGS sequence"/>
</dbReference>
<dbReference type="Pfam" id="PF01935">
    <property type="entry name" value="DUF87"/>
    <property type="match status" value="1"/>
</dbReference>
<evidence type="ECO:0000313" key="4">
    <source>
        <dbReference type="Proteomes" id="UP000094828"/>
    </source>
</evidence>
<feature type="region of interest" description="Disordered" evidence="1">
    <location>
        <begin position="617"/>
        <end position="639"/>
    </location>
</feature>
<gene>
    <name evidence="3" type="ORF">A6X21_00975</name>
</gene>
<dbReference type="PANTHER" id="PTHR30121:SF6">
    <property type="entry name" value="SLR6007 PROTEIN"/>
    <property type="match status" value="1"/>
</dbReference>
<dbReference type="SUPFAM" id="SSF52540">
    <property type="entry name" value="P-loop containing nucleoside triphosphate hydrolases"/>
    <property type="match status" value="2"/>
</dbReference>
<dbReference type="STRING" id="1841610.A6X21_00975"/>
<evidence type="ECO:0000313" key="3">
    <source>
        <dbReference type="EMBL" id="ODA28214.1"/>
    </source>
</evidence>
<comment type="caution">
    <text evidence="3">The sequence shown here is derived from an EMBL/GenBank/DDBJ whole genome shotgun (WGS) entry which is preliminary data.</text>
</comment>
<evidence type="ECO:0000256" key="1">
    <source>
        <dbReference type="SAM" id="MobiDB-lite"/>
    </source>
</evidence>
<protein>
    <recommendedName>
        <fullName evidence="2">Helicase HerA central domain-containing protein</fullName>
    </recommendedName>
</protein>
<reference evidence="3 4" key="1">
    <citation type="submission" date="2016-05" db="EMBL/GenBank/DDBJ databases">
        <title>Genomic and physiological characterization of Planctopirus sp. isolated from fresh water lake.</title>
        <authorList>
            <person name="Subhash Y."/>
            <person name="Ramana C."/>
        </authorList>
    </citation>
    <scope>NUCLEOTIDE SEQUENCE [LARGE SCALE GENOMIC DNA]</scope>
    <source>
        <strain evidence="3 4">JC280</strain>
    </source>
</reference>
<dbReference type="InterPro" id="IPR002789">
    <property type="entry name" value="HerA_central"/>
</dbReference>
<name>A0A1C3E4R3_9PLAN</name>
<dbReference type="InterPro" id="IPR051162">
    <property type="entry name" value="T4SS_component"/>
</dbReference>
<dbReference type="InterPro" id="IPR027417">
    <property type="entry name" value="P-loop_NTPase"/>
</dbReference>
<accession>A0A1C3E4R3</accession>
<dbReference type="RefSeq" id="WP_068852442.1">
    <property type="nucleotide sequence ID" value="NZ_LYDR01000154.1"/>
</dbReference>
<dbReference type="Gene3D" id="3.40.50.300">
    <property type="entry name" value="P-loop containing nucleotide triphosphate hydrolases"/>
    <property type="match status" value="2"/>
</dbReference>
<dbReference type="PANTHER" id="PTHR30121">
    <property type="entry name" value="UNCHARACTERIZED PROTEIN YJGR-RELATED"/>
    <property type="match status" value="1"/>
</dbReference>
<dbReference type="AlphaFoldDB" id="A0A1C3E4R3"/>
<proteinExistence type="predicted"/>
<evidence type="ECO:0000259" key="2">
    <source>
        <dbReference type="Pfam" id="PF01935"/>
    </source>
</evidence>
<feature type="domain" description="Helicase HerA central" evidence="2">
    <location>
        <begin position="664"/>
        <end position="729"/>
    </location>
</feature>
<sequence length="1060" mass="117743">MPVDIPTQLSPQAAQPLPEVGPYLQALLSPRGEEVLHAVCQKDQIWRHDNFDVFDIHEPARLQFDNLLRRLKAEGGAPYGLIQLVLGEAGSGKTHLLRFFRNHVHYSNDGFCGYLQMTTGTQNYPQYVLSNLIDSLDEIYFEPDGDETGLMRLADAVGQQVELLLPKEMQRLREDDLTHDELAQLTNELADALQSRPGNRTLDAGVIRALLSLIPRNPKVHTRVLKYLRCEPFSSFDEKILPEMPRWTADDAPTHMIAALGKIMRQLTNKTLVILVDQLEEMANFDEDPARLEHRFRHAMQAISSLVGGIPGALCVVGCLADLYHLMEPRLPAPVLARVATDPRSIQLIASRTRHEAKQIIETRLKSVYVQAGLDHPETIAPFTEEFIDGLEGLTARDILFACRAFRDRLATGEPVQQPPPPPPLAIAWPQEWNDFRARHTPNIPEDAEQQLQLLHWAIEQCTLERQPAAEWSTDLHDDSLLIGATIGGVTHSSKLLAAFCDENAQGGKLQKRIESIIKLAGDQSAALLRNTAFPAVKKGTKIGELLLSLPKDRFKRIIWEDSHWRFLTTLRAFHEQHSIQGQYLEWRTSSRPLNDVKPLVDLLDLDKIPLVITPPTTTSKNDVLPPKPNGQATTEPVPPIKPPQLPIPQTPFDIPLGFTQGLRQTPVTLKSEIFKRHAAFVGGAGSGKTTLALNVIEQLLLAGIPAILIDRKGDLATYASDDWGTPNEPALLKRAASLKSQLDIRVYTPGDPTGHNLLLPLIPEGVGQMPDNEREAALEATTASLLKMLGCSENQFREYQPILLTALQVILDTTQGEVTLEWLEEVIGKKDQELVKHHRWTQPTVYLKLARALSDLRITRRLLLSTEGTPLNIPRMLTPRADGRTPLSIISLKSLVDMSAIQFWMSRFLMTLGRHVSATPSATLQAVILLDEADIYVPATSKPSTKEPLLNLLKRARSGGLGVFLATQTPGDLDSTCRSNCATWAIGRLNDNVSINKVKSMFSDTPQLLDRAAQQGQGEFALASDGLTTQFKGDRSAMNTRQLSEQEILALARANRSVE</sequence>